<name>A0A397U568_9GLOM</name>
<evidence type="ECO:0000313" key="5">
    <source>
        <dbReference type="EMBL" id="RIB05425.1"/>
    </source>
</evidence>
<evidence type="ECO:0000256" key="2">
    <source>
        <dbReference type="ARBA" id="ARBA00022840"/>
    </source>
</evidence>
<reference evidence="5 6" key="1">
    <citation type="submission" date="2018-06" db="EMBL/GenBank/DDBJ databases">
        <title>Comparative genomics reveals the genomic features of Rhizophagus irregularis, R. cerebriforme, R. diaphanum and Gigaspora rosea, and their symbiotic lifestyle signature.</title>
        <authorList>
            <person name="Morin E."/>
            <person name="San Clemente H."/>
            <person name="Chen E.C.H."/>
            <person name="De La Providencia I."/>
            <person name="Hainaut M."/>
            <person name="Kuo A."/>
            <person name="Kohler A."/>
            <person name="Murat C."/>
            <person name="Tang N."/>
            <person name="Roy S."/>
            <person name="Loubradou J."/>
            <person name="Henrissat B."/>
            <person name="Grigoriev I.V."/>
            <person name="Corradi N."/>
            <person name="Roux C."/>
            <person name="Martin F.M."/>
        </authorList>
    </citation>
    <scope>NUCLEOTIDE SEQUENCE [LARGE SCALE GENOMIC DNA]</scope>
    <source>
        <strain evidence="5 6">DAOM 194757</strain>
    </source>
</reference>
<feature type="transmembrane region" description="Helical" evidence="3">
    <location>
        <begin position="600"/>
        <end position="619"/>
    </location>
</feature>
<keyword evidence="2" id="KW-0067">ATP-binding</keyword>
<keyword evidence="3" id="KW-0812">Transmembrane</keyword>
<evidence type="ECO:0000256" key="1">
    <source>
        <dbReference type="ARBA" id="ARBA00022741"/>
    </source>
</evidence>
<dbReference type="GO" id="GO:0004674">
    <property type="term" value="F:protein serine/threonine kinase activity"/>
    <property type="evidence" value="ECO:0007669"/>
    <property type="project" value="TreeGrafter"/>
</dbReference>
<dbReference type="InterPro" id="IPR001245">
    <property type="entry name" value="Ser-Thr/Tyr_kinase_cat_dom"/>
</dbReference>
<dbReference type="EMBL" id="QKWP01001984">
    <property type="protein sequence ID" value="RIB05425.1"/>
    <property type="molecule type" value="Genomic_DNA"/>
</dbReference>
<dbReference type="InterPro" id="IPR051681">
    <property type="entry name" value="Ser/Thr_Kinases-Pseudokinases"/>
</dbReference>
<protein>
    <recommendedName>
        <fullName evidence="4">Protein kinase domain-containing protein</fullName>
    </recommendedName>
</protein>
<dbReference type="PANTHER" id="PTHR44329:SF298">
    <property type="entry name" value="MIXED LINEAGE KINASE DOMAIN-LIKE PROTEIN"/>
    <property type="match status" value="1"/>
</dbReference>
<gene>
    <name evidence="5" type="ORF">C2G38_2118414</name>
</gene>
<feature type="transmembrane region" description="Helical" evidence="3">
    <location>
        <begin position="628"/>
        <end position="651"/>
    </location>
</feature>
<organism evidence="5 6">
    <name type="scientific">Gigaspora rosea</name>
    <dbReference type="NCBI Taxonomy" id="44941"/>
    <lineage>
        <taxon>Eukaryota</taxon>
        <taxon>Fungi</taxon>
        <taxon>Fungi incertae sedis</taxon>
        <taxon>Mucoromycota</taxon>
        <taxon>Glomeromycotina</taxon>
        <taxon>Glomeromycetes</taxon>
        <taxon>Diversisporales</taxon>
        <taxon>Gigasporaceae</taxon>
        <taxon>Gigaspora</taxon>
    </lineage>
</organism>
<dbReference type="Proteomes" id="UP000266673">
    <property type="component" value="Unassembled WGS sequence"/>
</dbReference>
<dbReference type="STRING" id="44941.A0A397U568"/>
<dbReference type="InterPro" id="IPR011009">
    <property type="entry name" value="Kinase-like_dom_sf"/>
</dbReference>
<evidence type="ECO:0000259" key="4">
    <source>
        <dbReference type="PROSITE" id="PS50011"/>
    </source>
</evidence>
<feature type="domain" description="Protein kinase" evidence="4">
    <location>
        <begin position="1165"/>
        <end position="1441"/>
    </location>
</feature>
<keyword evidence="3" id="KW-0472">Membrane</keyword>
<evidence type="ECO:0000256" key="3">
    <source>
        <dbReference type="SAM" id="Phobius"/>
    </source>
</evidence>
<accession>A0A397U568</accession>
<feature type="transmembrane region" description="Helical" evidence="3">
    <location>
        <begin position="671"/>
        <end position="692"/>
    </location>
</feature>
<dbReference type="PROSITE" id="PS50011">
    <property type="entry name" value="PROTEIN_KINASE_DOM"/>
    <property type="match status" value="1"/>
</dbReference>
<proteinExistence type="predicted"/>
<dbReference type="SUPFAM" id="SSF56112">
    <property type="entry name" value="Protein kinase-like (PK-like)"/>
    <property type="match status" value="1"/>
</dbReference>
<sequence length="1499" mass="173098">MYLNDAKNNNTHKNLINPITIYSLQKPFVLIAYVNTTNSSDPKSYDECGKVIDWGGNIKSEMCFDSGSWSDSTIQLNANKKLGFIRFSRSKTYENSGNSWNSWLWQQYSIDEDGNLKNSTNLTNLPEISYEDSNMNYSLITIVPTVEDGYLAIFNYTNPHFSIIPRIGLCVIPISYNKPKYSQKIVIFQAEQPINSFSCDETDSFIYCIVSIHINNETFNGMIYEQIQIYPSGNVFSTQEIYSDQRSLSLRAKMTSFDDLIFDVTEYNNTDENIYYNIYYYNASESRLEQLNSFIITNYFSANAYTNLILSHILFNINTVLKLLNLDYRYDNVFINKTIPSINDIVNSSTTFLNITFNHPVVLSASTSNITIYKTSDNSIRQRISTTMRDFFNISSDGLSISIKVIKSTFNEDREKYFVKIDNNFFKGADWNEPLRGIHDGIWSLETDVPNRKSKPDKDIMGLVRLTQEASKKFSAFKNNQSAYFESLLNDISKKLPIKRSRLSSNNKPQKLFQDQIVIPIRINAANDETERNASESGSDLAYMIMFKNITTISFGVTNDLDQNYNFRLIGRFIITFKIKLIKFCTKKLKSEYFERINTAIYILGLIIPNFILSILFVINHSDDVPELYWLSVLVLCFPLSINFCIIVITIDKGIKDPDIGEQFKESFKDYQNLIAIFIVLIITDFEYLKLLKDMPKYKFFKINKIFYQPEQINRLEYIFQVAIICGAFFDITFKNIPQIIIQIIYYKSNFVLVYNWVPLLLLITSILKIFMIICCFVCKRIILYLDKCNFYGKCIKCKRPNVSPTWCKLCDPLKATKGWTSGNKDLDNYIKGLQINVVEYEKMIEWIPFERLINLQKIREDESGTIFMTTWLDGKRILKGECEYTQSRTGPCGVNIKILHGIKTCDLLIKEQKGSVVYGVTQSTITNRYAIVTPDEFNSRRNNLNGICKYCNYYNTSPAWCQSCDPWRAALEWTSENKEINNLIKEYQFKAIEYEKVIEWIPFEELINLKEIKGIADLAFMATWIKGVRTVKGGPGKFTQSRTISSVDIMNLNNSETNTLELLEIFKNYIRSKKYRIHGITQDTETGQYMLVIDFYNNKRMPVNGICEHCKRCNTSPVWCQLCDPPKMVQETSGDKKIDDCIKEFQLRAIAFETVIEWIPFNRLKNTKIIGKGGFGTVYSSIWLDGKRMVEGGDNLGYVRCRKKSYEVALKTLPGSQTSSSEFLNEFKNHMQCRLEGSALEVYGLTQNTESGQYIMVLQYANRGNLYEFLNKNFRDLEWQKKLKHLAEISYDLSRIHKAGLIHGDFHSGNILLNQDIDGNIKPYITELGLSRKQDGHDLKCVYGVMPYVAPEVLKGWKHTQEADIYSLGIIMAEISTGIRPHEGHEFNTELALAIFDGLRPEFAEGTPNCYIELAKLCMDSNPQKRPNAEDIYLKINQWKIILETENLTDKKELDIKKKFIDANSIIKKTSIISLSTSQDKYVSTLIDVQGIIEIQRY</sequence>
<keyword evidence="1" id="KW-0547">Nucleotide-binding</keyword>
<keyword evidence="3" id="KW-1133">Transmembrane helix</keyword>
<evidence type="ECO:0000313" key="6">
    <source>
        <dbReference type="Proteomes" id="UP000266673"/>
    </source>
</evidence>
<dbReference type="PANTHER" id="PTHR44329">
    <property type="entry name" value="SERINE/THREONINE-PROTEIN KINASE TNNI3K-RELATED"/>
    <property type="match status" value="1"/>
</dbReference>
<feature type="transmembrane region" description="Helical" evidence="3">
    <location>
        <begin position="754"/>
        <end position="778"/>
    </location>
</feature>
<dbReference type="Gene3D" id="1.10.510.10">
    <property type="entry name" value="Transferase(Phosphotransferase) domain 1"/>
    <property type="match status" value="1"/>
</dbReference>
<dbReference type="Pfam" id="PF07714">
    <property type="entry name" value="PK_Tyr_Ser-Thr"/>
    <property type="match status" value="1"/>
</dbReference>
<dbReference type="InterPro" id="IPR000719">
    <property type="entry name" value="Prot_kinase_dom"/>
</dbReference>
<dbReference type="GO" id="GO:0005524">
    <property type="term" value="F:ATP binding"/>
    <property type="evidence" value="ECO:0007669"/>
    <property type="project" value="UniProtKB-KW"/>
</dbReference>
<keyword evidence="6" id="KW-1185">Reference proteome</keyword>
<comment type="caution">
    <text evidence="5">The sequence shown here is derived from an EMBL/GenBank/DDBJ whole genome shotgun (WGS) entry which is preliminary data.</text>
</comment>